<gene>
    <name evidence="1" type="ORF">E5331_00690</name>
</gene>
<organism evidence="1 2">
    <name type="scientific">Lepagella muris</name>
    <dbReference type="NCBI Taxonomy" id="3032870"/>
    <lineage>
        <taxon>Bacteria</taxon>
        <taxon>Pseudomonadati</taxon>
        <taxon>Bacteroidota</taxon>
        <taxon>Bacteroidia</taxon>
        <taxon>Bacteroidales</taxon>
        <taxon>Muribaculaceae</taxon>
        <taxon>Lepagella</taxon>
    </lineage>
</organism>
<name>A0AC61RN41_9BACT</name>
<sequence length="134" mass="15543">MVANKELSDKDYVSLEAAKALKGIGYNVPTHTHYHIRDDKVYVGLSSNPEHWGSEYENMIDRPILQKAKEYLRDVRCVSLRISKSLLTGQWFYDYLDLVDGSYLDSDDYYDDYNDAVNAGICEICNYIKMDSRH</sequence>
<evidence type="ECO:0000313" key="2">
    <source>
        <dbReference type="Proteomes" id="UP000306319"/>
    </source>
</evidence>
<dbReference type="Proteomes" id="UP000306319">
    <property type="component" value="Unassembled WGS sequence"/>
</dbReference>
<dbReference type="EMBL" id="SRYB01000001">
    <property type="protein sequence ID" value="TGY80929.1"/>
    <property type="molecule type" value="Genomic_DNA"/>
</dbReference>
<keyword evidence="2" id="KW-1185">Reference proteome</keyword>
<comment type="caution">
    <text evidence="1">The sequence shown here is derived from an EMBL/GenBank/DDBJ whole genome shotgun (WGS) entry which is preliminary data.</text>
</comment>
<protein>
    <submittedName>
        <fullName evidence="1">Uncharacterized protein</fullName>
    </submittedName>
</protein>
<accession>A0AC61RN41</accession>
<proteinExistence type="predicted"/>
<evidence type="ECO:0000313" key="1">
    <source>
        <dbReference type="EMBL" id="TGY80929.1"/>
    </source>
</evidence>
<reference evidence="1" key="1">
    <citation type="submission" date="2019-04" db="EMBL/GenBank/DDBJ databases">
        <title>Microbes associate with the intestines of laboratory mice.</title>
        <authorList>
            <person name="Navarre W."/>
            <person name="Wong E."/>
            <person name="Huang K."/>
            <person name="Tropini C."/>
            <person name="Ng K."/>
            <person name="Yu B."/>
        </authorList>
    </citation>
    <scope>NUCLEOTIDE SEQUENCE</scope>
    <source>
        <strain evidence="1">NM04_E33</strain>
    </source>
</reference>